<dbReference type="Pfam" id="PF23671">
    <property type="entry name" value="HTH_70"/>
    <property type="match status" value="1"/>
</dbReference>
<dbReference type="OMA" id="TNHEKNK"/>
<dbReference type="EMBL" id="NCVQ01000010">
    <property type="protein sequence ID" value="PWZ06850.1"/>
    <property type="molecule type" value="Genomic_DNA"/>
</dbReference>
<dbReference type="PROSITE" id="PS50090">
    <property type="entry name" value="MYB_LIKE"/>
    <property type="match status" value="1"/>
</dbReference>
<dbReference type="CDD" id="cd00167">
    <property type="entry name" value="SANT"/>
    <property type="match status" value="1"/>
</dbReference>
<keyword evidence="4" id="KW-0539">Nucleus</keyword>
<dbReference type="OrthoDB" id="627701at2759"/>
<gene>
    <name evidence="7" type="primary">KUA1</name>
    <name evidence="7" type="ORF">Zm00014a_017055</name>
</gene>
<dbReference type="PROSITE" id="PS51294">
    <property type="entry name" value="HTH_MYB"/>
    <property type="match status" value="1"/>
</dbReference>
<evidence type="ECO:0000259" key="5">
    <source>
        <dbReference type="PROSITE" id="PS50090"/>
    </source>
</evidence>
<dbReference type="InterPro" id="IPR006447">
    <property type="entry name" value="Myb_dom_plants"/>
</dbReference>
<dbReference type="GO" id="GO:0003677">
    <property type="term" value="F:DNA binding"/>
    <property type="evidence" value="ECO:0007669"/>
    <property type="project" value="UniProtKB-KW"/>
</dbReference>
<dbReference type="ExpressionAtlas" id="A0A3L6DDZ9">
    <property type="expression patterns" value="baseline and differential"/>
</dbReference>
<comment type="caution">
    <text evidence="7">The sequence shown here is derived from an EMBL/GenBank/DDBJ whole genome shotgun (WGS) entry which is preliminary data.</text>
</comment>
<sequence>MDPNYGEWNFSEIKIAKALIASHNAKSSYSSDMNNKQTDIIDMLQARFPTKEKHKVTKLYVDLMLEKMQMILSGNQHATMGKKLVNDKFGMSIEDPAIDFMGGDLVEKRTAKRKAREDMNTHLDSQKERRYRRFWTIDEHRNFLYGLRAYGRSDWKNISKHFVTTRTPMQISSHAQKYFHRMENIARRQRSSINDIVLHDDEPRVQSNDSSLQRFTFTSGTYNPNHYGSSSQFVAMSNIAKHMWFPSVCCIDQESTSNNQITTLDRGGSGGSCVALEVQGVGSKAKLISD</sequence>
<dbReference type="SUPFAM" id="SSF46689">
    <property type="entry name" value="Homeodomain-like"/>
    <property type="match status" value="1"/>
</dbReference>
<dbReference type="KEGG" id="zma:103638007"/>
<dbReference type="InterPro" id="IPR001005">
    <property type="entry name" value="SANT/Myb"/>
</dbReference>
<dbReference type="InterPro" id="IPR017930">
    <property type="entry name" value="Myb_dom"/>
</dbReference>
<evidence type="ECO:0000256" key="3">
    <source>
        <dbReference type="ARBA" id="ARBA00023163"/>
    </source>
</evidence>
<feature type="domain" description="HTH myb-type" evidence="6">
    <location>
        <begin position="127"/>
        <end position="183"/>
    </location>
</feature>
<reference evidence="7 8" key="1">
    <citation type="journal article" date="2018" name="Nat. Genet.">
        <title>Extensive intraspecific gene order and gene structural variations between Mo17 and other maize genomes.</title>
        <authorList>
            <person name="Sun S."/>
            <person name="Zhou Y."/>
            <person name="Chen J."/>
            <person name="Shi J."/>
            <person name="Zhao H."/>
            <person name="Zhao H."/>
            <person name="Song W."/>
            <person name="Zhang M."/>
            <person name="Cui Y."/>
            <person name="Dong X."/>
            <person name="Liu H."/>
            <person name="Ma X."/>
            <person name="Jiao Y."/>
            <person name="Wang B."/>
            <person name="Wei X."/>
            <person name="Stein J.C."/>
            <person name="Glaubitz J.C."/>
            <person name="Lu F."/>
            <person name="Yu G."/>
            <person name="Liang C."/>
            <person name="Fengler K."/>
            <person name="Li B."/>
            <person name="Rafalski A."/>
            <person name="Schnable P.S."/>
            <person name="Ware D.H."/>
            <person name="Buckler E.S."/>
            <person name="Lai J."/>
        </authorList>
    </citation>
    <scope>NUCLEOTIDE SEQUENCE [LARGE SCALE GENOMIC DNA]</scope>
    <source>
        <strain evidence="8">cv. Missouri 17</strain>
        <tissue evidence="7">Seedling</tissue>
    </source>
</reference>
<dbReference type="Proteomes" id="UP000251960">
    <property type="component" value="Chromosome 9"/>
</dbReference>
<dbReference type="PANTHER" id="PTHR44042">
    <property type="entry name" value="DUPLICATED HOMEODOMAIN-LIKE SUPERFAMILY PROTEIN-RELATED"/>
    <property type="match status" value="1"/>
</dbReference>
<feature type="domain" description="Myb-like" evidence="5">
    <location>
        <begin position="127"/>
        <end position="179"/>
    </location>
</feature>
<dbReference type="SMART" id="SM00717">
    <property type="entry name" value="SANT"/>
    <property type="match status" value="1"/>
</dbReference>
<dbReference type="NCBIfam" id="TIGR01557">
    <property type="entry name" value="myb_SHAQKYF"/>
    <property type="match status" value="1"/>
</dbReference>
<dbReference type="InterPro" id="IPR009057">
    <property type="entry name" value="Homeodomain-like_sf"/>
</dbReference>
<dbReference type="PANTHER" id="PTHR44042:SF44">
    <property type="entry name" value="MYB DNA-BINDING DOMAIN SUPERFAMILY PROTEIN-RELATED"/>
    <property type="match status" value="1"/>
</dbReference>
<name>A0A3L6DDZ9_MAIZE</name>
<protein>
    <submittedName>
        <fullName evidence="7">Transcription factor KUA1</fullName>
    </submittedName>
</protein>
<evidence type="ECO:0000256" key="4">
    <source>
        <dbReference type="ARBA" id="ARBA00023242"/>
    </source>
</evidence>
<keyword evidence="1" id="KW-0805">Transcription regulation</keyword>
<dbReference type="AlphaFoldDB" id="A0A3L6DDZ9"/>
<dbReference type="InterPro" id="IPR056195">
    <property type="entry name" value="HTH_70"/>
</dbReference>
<evidence type="ECO:0000256" key="2">
    <source>
        <dbReference type="ARBA" id="ARBA00023125"/>
    </source>
</evidence>
<evidence type="ECO:0000259" key="6">
    <source>
        <dbReference type="PROSITE" id="PS51294"/>
    </source>
</evidence>
<organism evidence="7 8">
    <name type="scientific">Zea mays</name>
    <name type="common">Maize</name>
    <dbReference type="NCBI Taxonomy" id="4577"/>
    <lineage>
        <taxon>Eukaryota</taxon>
        <taxon>Viridiplantae</taxon>
        <taxon>Streptophyta</taxon>
        <taxon>Embryophyta</taxon>
        <taxon>Tracheophyta</taxon>
        <taxon>Spermatophyta</taxon>
        <taxon>Magnoliopsida</taxon>
        <taxon>Liliopsida</taxon>
        <taxon>Poales</taxon>
        <taxon>Poaceae</taxon>
        <taxon>PACMAD clade</taxon>
        <taxon>Panicoideae</taxon>
        <taxon>Andropogonodae</taxon>
        <taxon>Andropogoneae</taxon>
        <taxon>Tripsacinae</taxon>
        <taxon>Zea</taxon>
    </lineage>
</organism>
<evidence type="ECO:0000313" key="8">
    <source>
        <dbReference type="Proteomes" id="UP000251960"/>
    </source>
</evidence>
<keyword evidence="3" id="KW-0804">Transcription</keyword>
<dbReference type="Gene3D" id="1.10.10.60">
    <property type="entry name" value="Homeodomain-like"/>
    <property type="match status" value="1"/>
</dbReference>
<evidence type="ECO:0000256" key="1">
    <source>
        <dbReference type="ARBA" id="ARBA00023015"/>
    </source>
</evidence>
<accession>A0A3L6DDZ9</accession>
<proteinExistence type="predicted"/>
<dbReference type="Pfam" id="PF00249">
    <property type="entry name" value="Myb_DNA-binding"/>
    <property type="match status" value="1"/>
</dbReference>
<keyword evidence="2" id="KW-0238">DNA-binding</keyword>
<evidence type="ECO:0000313" key="7">
    <source>
        <dbReference type="EMBL" id="PWZ06850.1"/>
    </source>
</evidence>